<evidence type="ECO:0000256" key="9">
    <source>
        <dbReference type="ARBA" id="ARBA00023002"/>
    </source>
</evidence>
<dbReference type="InterPro" id="IPR002680">
    <property type="entry name" value="AOX"/>
</dbReference>
<evidence type="ECO:0000256" key="4">
    <source>
        <dbReference type="ARBA" id="ARBA00022660"/>
    </source>
</evidence>
<evidence type="ECO:0000256" key="10">
    <source>
        <dbReference type="ARBA" id="ARBA00023004"/>
    </source>
</evidence>
<dbReference type="EMBL" id="JAMPKM010000004">
    <property type="protein sequence ID" value="MEP0817402.1"/>
    <property type="molecule type" value="Genomic_DNA"/>
</dbReference>
<evidence type="ECO:0000256" key="2">
    <source>
        <dbReference type="ARBA" id="ARBA00004370"/>
    </source>
</evidence>
<keyword evidence="7" id="KW-0249">Electron transport</keyword>
<reference evidence="13 14" key="1">
    <citation type="submission" date="2022-04" db="EMBL/GenBank/DDBJ databases">
        <title>Positive selection, recombination, and allopatry shape intraspecific diversity of widespread and dominant cyanobacteria.</title>
        <authorList>
            <person name="Wei J."/>
            <person name="Shu W."/>
            <person name="Hu C."/>
        </authorList>
    </citation>
    <scope>NUCLEOTIDE SEQUENCE [LARGE SCALE GENOMIC DNA]</scope>
    <source>
        <strain evidence="13 14">GB2-A4</strain>
    </source>
</reference>
<keyword evidence="4" id="KW-0679">Respiratory chain</keyword>
<evidence type="ECO:0000256" key="8">
    <source>
        <dbReference type="ARBA" id="ARBA00022989"/>
    </source>
</evidence>
<evidence type="ECO:0000256" key="6">
    <source>
        <dbReference type="ARBA" id="ARBA00022723"/>
    </source>
</evidence>
<keyword evidence="11 12" id="KW-0472">Membrane</keyword>
<dbReference type="RefSeq" id="WP_190438467.1">
    <property type="nucleotide sequence ID" value="NZ_JAMPKM010000004.1"/>
</dbReference>
<gene>
    <name evidence="13" type="ORF">NC998_09875</name>
</gene>
<comment type="cofactor">
    <cofactor evidence="1">
        <name>Fe cation</name>
        <dbReference type="ChEBI" id="CHEBI:24875"/>
    </cofactor>
</comment>
<dbReference type="PANTHER" id="PTHR31803">
    <property type="entry name" value="ALTERNATIVE OXIDASE"/>
    <property type="match status" value="1"/>
</dbReference>
<comment type="caution">
    <text evidence="13">The sequence shown here is derived from an EMBL/GenBank/DDBJ whole genome shotgun (WGS) entry which is preliminary data.</text>
</comment>
<keyword evidence="5 12" id="KW-0812">Transmembrane</keyword>
<evidence type="ECO:0000256" key="12">
    <source>
        <dbReference type="SAM" id="Phobius"/>
    </source>
</evidence>
<name>A0ABV0J6M0_9CYAN</name>
<dbReference type="PANTHER" id="PTHR31803:SF10">
    <property type="entry name" value="UBIQUINOL OXIDASE 4, CHLOROPLASTIC_CHROMOPLASTIC"/>
    <property type="match status" value="1"/>
</dbReference>
<evidence type="ECO:0000313" key="13">
    <source>
        <dbReference type="EMBL" id="MEP0817402.1"/>
    </source>
</evidence>
<accession>A0ABV0J6M0</accession>
<keyword evidence="6" id="KW-0479">Metal-binding</keyword>
<dbReference type="InterPro" id="IPR038659">
    <property type="entry name" value="AOX_sf"/>
</dbReference>
<evidence type="ECO:0000256" key="1">
    <source>
        <dbReference type="ARBA" id="ARBA00001962"/>
    </source>
</evidence>
<feature type="transmembrane region" description="Helical" evidence="12">
    <location>
        <begin position="6"/>
        <end position="22"/>
    </location>
</feature>
<evidence type="ECO:0000256" key="5">
    <source>
        <dbReference type="ARBA" id="ARBA00022692"/>
    </source>
</evidence>
<keyword evidence="14" id="KW-1185">Reference proteome</keyword>
<keyword evidence="9" id="KW-0560">Oxidoreductase</keyword>
<evidence type="ECO:0000256" key="3">
    <source>
        <dbReference type="ARBA" id="ARBA00022448"/>
    </source>
</evidence>
<evidence type="ECO:0000256" key="7">
    <source>
        <dbReference type="ARBA" id="ARBA00022982"/>
    </source>
</evidence>
<proteinExistence type="predicted"/>
<sequence>MVKFVLRSLVGILVFVIDTFYRDRPYQRFYVLETVARVPYFSYLSVLHLYETLGWWRKADWLKVHFAEAWNELHHLLIMESLGGNRWWIDRFFAQHTALMYYWVMVGLYMVSPRSAYYMMEQIEGHAFHTYDQFVAIHQAELQAQPAPAIAIAYYRDGDLYMFDEFQTCTKPESRRPSVDNLYDVFVNIRDDEAEHVKTMVACQQPDAQTALKSPHNLEVIQLPLEVELVLPTIPAPVTTVEG</sequence>
<organism evidence="13 14">
    <name type="scientific">Trichocoleus desertorum GB2-A4</name>
    <dbReference type="NCBI Taxonomy" id="2933944"/>
    <lineage>
        <taxon>Bacteria</taxon>
        <taxon>Bacillati</taxon>
        <taxon>Cyanobacteriota</taxon>
        <taxon>Cyanophyceae</taxon>
        <taxon>Leptolyngbyales</taxon>
        <taxon>Trichocoleusaceae</taxon>
        <taxon>Trichocoleus</taxon>
    </lineage>
</organism>
<protein>
    <submittedName>
        <fullName evidence="13">Plastoquinol terminal oxidase</fullName>
    </submittedName>
</protein>
<dbReference type="Proteomes" id="UP001464891">
    <property type="component" value="Unassembled WGS sequence"/>
</dbReference>
<comment type="subcellular location">
    <subcellularLocation>
        <location evidence="2">Membrane</location>
    </subcellularLocation>
</comment>
<dbReference type="Gene3D" id="1.20.1260.140">
    <property type="entry name" value="Alternative oxidase"/>
    <property type="match status" value="1"/>
</dbReference>
<feature type="transmembrane region" description="Helical" evidence="12">
    <location>
        <begin position="29"/>
        <end position="50"/>
    </location>
</feature>
<keyword evidence="3" id="KW-0813">Transport</keyword>
<feature type="transmembrane region" description="Helical" evidence="12">
    <location>
        <begin position="92"/>
        <end position="111"/>
    </location>
</feature>
<evidence type="ECO:0000256" key="11">
    <source>
        <dbReference type="ARBA" id="ARBA00023136"/>
    </source>
</evidence>
<evidence type="ECO:0000313" key="14">
    <source>
        <dbReference type="Proteomes" id="UP001464891"/>
    </source>
</evidence>
<dbReference type="Pfam" id="PF01786">
    <property type="entry name" value="AOX"/>
    <property type="match status" value="1"/>
</dbReference>
<keyword evidence="10" id="KW-0408">Iron</keyword>
<keyword evidence="8 12" id="KW-1133">Transmembrane helix</keyword>